<dbReference type="Proteomes" id="UP000324897">
    <property type="component" value="Unassembled WGS sequence"/>
</dbReference>
<protein>
    <submittedName>
        <fullName evidence="2">Uncharacterized protein</fullName>
    </submittedName>
</protein>
<proteinExistence type="predicted"/>
<evidence type="ECO:0000313" key="3">
    <source>
        <dbReference type="Proteomes" id="UP000324897"/>
    </source>
</evidence>
<dbReference type="EMBL" id="RWGY01000045">
    <property type="protein sequence ID" value="TVU07035.1"/>
    <property type="molecule type" value="Genomic_DNA"/>
</dbReference>
<organism evidence="2 3">
    <name type="scientific">Eragrostis curvula</name>
    <name type="common">weeping love grass</name>
    <dbReference type="NCBI Taxonomy" id="38414"/>
    <lineage>
        <taxon>Eukaryota</taxon>
        <taxon>Viridiplantae</taxon>
        <taxon>Streptophyta</taxon>
        <taxon>Embryophyta</taxon>
        <taxon>Tracheophyta</taxon>
        <taxon>Spermatophyta</taxon>
        <taxon>Magnoliopsida</taxon>
        <taxon>Liliopsida</taxon>
        <taxon>Poales</taxon>
        <taxon>Poaceae</taxon>
        <taxon>PACMAD clade</taxon>
        <taxon>Chloridoideae</taxon>
        <taxon>Eragrostideae</taxon>
        <taxon>Eragrostidinae</taxon>
        <taxon>Eragrostis</taxon>
    </lineage>
</organism>
<feature type="compositionally biased region" description="Low complexity" evidence="1">
    <location>
        <begin position="17"/>
        <end position="28"/>
    </location>
</feature>
<gene>
    <name evidence="2" type="ORF">EJB05_47074</name>
</gene>
<sequence length="281" mass="30003">MGAEEKDWATAASPKTAAMMMMGEGAHAPPWQHSPASHADGDNAYALLAALRRYLPSNEAAAYEAARTSARAGASAATTATSRTESLQGQHRLPPPRLLLRPQARPAARHRGHGGCSRARLPCCAGLPGIPKTPARQLRGKKTAPLPLPLPPSLVSGKVGASADDSFVSADAASDYFIVSEDTKTARRRRCRQRQDERGRRRGGGVPARQSRDRVHDRYRLSTARVAASAGGRPPPPIPRRVMAVSAATNRFVAAVDGSNRRYKSICSGGYFEPPPQATDF</sequence>
<reference evidence="2 3" key="1">
    <citation type="journal article" date="2019" name="Sci. Rep.">
        <title>A high-quality genome of Eragrostis curvula grass provides insights into Poaceae evolution and supports new strategies to enhance forage quality.</title>
        <authorList>
            <person name="Carballo J."/>
            <person name="Santos B.A.C.M."/>
            <person name="Zappacosta D."/>
            <person name="Garbus I."/>
            <person name="Selva J.P."/>
            <person name="Gallo C.A."/>
            <person name="Diaz A."/>
            <person name="Albertini E."/>
            <person name="Caccamo M."/>
            <person name="Echenique V."/>
        </authorList>
    </citation>
    <scope>NUCLEOTIDE SEQUENCE [LARGE SCALE GENOMIC DNA]</scope>
    <source>
        <strain evidence="3">cv. Victoria</strain>
        <tissue evidence="2">Leaf</tissue>
    </source>
</reference>
<feature type="region of interest" description="Disordered" evidence="1">
    <location>
        <begin position="1"/>
        <end position="39"/>
    </location>
</feature>
<accession>A0A5J9T6R2</accession>
<evidence type="ECO:0000313" key="2">
    <source>
        <dbReference type="EMBL" id="TVU07035.1"/>
    </source>
</evidence>
<evidence type="ECO:0000256" key="1">
    <source>
        <dbReference type="SAM" id="MobiDB-lite"/>
    </source>
</evidence>
<dbReference type="AlphaFoldDB" id="A0A5J9T6R2"/>
<feature type="region of interest" description="Disordered" evidence="1">
    <location>
        <begin position="71"/>
        <end position="98"/>
    </location>
</feature>
<dbReference type="Gramene" id="TVU07035">
    <property type="protein sequence ID" value="TVU07035"/>
    <property type="gene ID" value="EJB05_47074"/>
</dbReference>
<comment type="caution">
    <text evidence="2">The sequence shown here is derived from an EMBL/GenBank/DDBJ whole genome shotgun (WGS) entry which is preliminary data.</text>
</comment>
<keyword evidence="3" id="KW-1185">Reference proteome</keyword>
<feature type="non-terminal residue" evidence="2">
    <location>
        <position position="1"/>
    </location>
</feature>
<name>A0A5J9T6R2_9POAL</name>
<feature type="region of interest" description="Disordered" evidence="1">
    <location>
        <begin position="186"/>
        <end position="217"/>
    </location>
</feature>